<dbReference type="PROSITE" id="PS50200">
    <property type="entry name" value="RA"/>
    <property type="match status" value="1"/>
</dbReference>
<evidence type="ECO:0000313" key="3">
    <source>
        <dbReference type="EMBL" id="GCB85264.1"/>
    </source>
</evidence>
<evidence type="ECO:0000256" key="1">
    <source>
        <dbReference type="SAM" id="MobiDB-lite"/>
    </source>
</evidence>
<name>A0A401QIR5_SCYTO</name>
<evidence type="ECO:0000313" key="4">
    <source>
        <dbReference type="Proteomes" id="UP000288216"/>
    </source>
</evidence>
<comment type="caution">
    <text evidence="3">The sequence shown here is derived from an EMBL/GenBank/DDBJ whole genome shotgun (WGS) entry which is preliminary data.</text>
</comment>
<feature type="domain" description="Ras-associating" evidence="2">
    <location>
        <begin position="1"/>
        <end position="91"/>
    </location>
</feature>
<dbReference type="InterPro" id="IPR000159">
    <property type="entry name" value="RA_dom"/>
</dbReference>
<dbReference type="OrthoDB" id="10013007at2759"/>
<feature type="non-terminal residue" evidence="3">
    <location>
        <position position="1"/>
    </location>
</feature>
<dbReference type="AlphaFoldDB" id="A0A401QIR5"/>
<feature type="region of interest" description="Disordered" evidence="1">
    <location>
        <begin position="89"/>
        <end position="122"/>
    </location>
</feature>
<dbReference type="OMA" id="FIRVAYR"/>
<dbReference type="Proteomes" id="UP000288216">
    <property type="component" value="Unassembled WGS sequence"/>
</dbReference>
<dbReference type="Pfam" id="PF00788">
    <property type="entry name" value="RA"/>
    <property type="match status" value="1"/>
</dbReference>
<reference evidence="3 4" key="1">
    <citation type="journal article" date="2018" name="Nat. Ecol. Evol.">
        <title>Shark genomes provide insights into elasmobranch evolution and the origin of vertebrates.</title>
        <authorList>
            <person name="Hara Y"/>
            <person name="Yamaguchi K"/>
            <person name="Onimaru K"/>
            <person name="Kadota M"/>
            <person name="Koyanagi M"/>
            <person name="Keeley SD"/>
            <person name="Tatsumi K"/>
            <person name="Tanaka K"/>
            <person name="Motone F"/>
            <person name="Kageyama Y"/>
            <person name="Nozu R"/>
            <person name="Adachi N"/>
            <person name="Nishimura O"/>
            <person name="Nakagawa R"/>
            <person name="Tanegashima C"/>
            <person name="Kiyatake I"/>
            <person name="Matsumoto R"/>
            <person name="Murakumo K"/>
            <person name="Nishida K"/>
            <person name="Terakita A"/>
            <person name="Kuratani S"/>
            <person name="Sato K"/>
            <person name="Hyodo S Kuraku.S."/>
        </authorList>
    </citation>
    <scope>NUCLEOTIDE SEQUENCE [LARGE SCALE GENOMIC DNA]</scope>
</reference>
<proteinExistence type="predicted"/>
<protein>
    <recommendedName>
        <fullName evidence="2">Ras-associating domain-containing protein</fullName>
    </recommendedName>
</protein>
<accession>A0A401QIR5</accession>
<evidence type="ECO:0000259" key="2">
    <source>
        <dbReference type="PROSITE" id="PS50200"/>
    </source>
</evidence>
<gene>
    <name evidence="3" type="ORF">scyTo_0025969</name>
</gene>
<organism evidence="3 4">
    <name type="scientific">Scyliorhinus torazame</name>
    <name type="common">Cloudy catshark</name>
    <name type="synonym">Catulus torazame</name>
    <dbReference type="NCBI Taxonomy" id="75743"/>
    <lineage>
        <taxon>Eukaryota</taxon>
        <taxon>Metazoa</taxon>
        <taxon>Chordata</taxon>
        <taxon>Craniata</taxon>
        <taxon>Vertebrata</taxon>
        <taxon>Chondrichthyes</taxon>
        <taxon>Elasmobranchii</taxon>
        <taxon>Galeomorphii</taxon>
        <taxon>Galeoidea</taxon>
        <taxon>Carcharhiniformes</taxon>
        <taxon>Scyliorhinidae</taxon>
        <taxon>Scyliorhinus</taxon>
    </lineage>
</organism>
<sequence>NFIRVAYRDSNNGCTAKTLVVRPTETADVLCRLCAEKFKVQDSAAHGLFLVVNDSWQLLAGDSLPQHIKSELKGQDDSSGYYHFVYRPIDQERPPPRGNRRLLRDNAVDLGGDPVVEAPDRA</sequence>
<dbReference type="STRING" id="75743.A0A401QIR5"/>
<keyword evidence="4" id="KW-1185">Reference proteome</keyword>
<dbReference type="EMBL" id="BFAA01145243">
    <property type="protein sequence ID" value="GCB85264.1"/>
    <property type="molecule type" value="Genomic_DNA"/>
</dbReference>
<dbReference type="GO" id="GO:0007165">
    <property type="term" value="P:signal transduction"/>
    <property type="evidence" value="ECO:0007669"/>
    <property type="project" value="InterPro"/>
</dbReference>